<dbReference type="PANTHER" id="PTHR13773:SF8">
    <property type="entry name" value="PHOSPHATIDATE CYTIDYLYLTRANSFERASE, PHOTORECEPTOR-SPECIFIC"/>
    <property type="match status" value="1"/>
</dbReference>
<dbReference type="RefSeq" id="XP_017777909.1">
    <property type="nucleotide sequence ID" value="XM_017922420.1"/>
</dbReference>
<keyword evidence="7 16" id="KW-0444">Lipid biosynthesis</keyword>
<evidence type="ECO:0000256" key="4">
    <source>
        <dbReference type="ARBA" id="ARBA00005189"/>
    </source>
</evidence>
<evidence type="ECO:0000256" key="6">
    <source>
        <dbReference type="ARBA" id="ARBA00012487"/>
    </source>
</evidence>
<evidence type="ECO:0000256" key="15">
    <source>
        <dbReference type="ARBA" id="ARBA00023264"/>
    </source>
</evidence>
<dbReference type="GeneID" id="108563678"/>
<dbReference type="PIRSF" id="PIRSF018269">
    <property type="entry name" value="PC_trans_euk"/>
    <property type="match status" value="1"/>
</dbReference>
<keyword evidence="10 16" id="KW-0548">Nucleotidyltransferase</keyword>
<evidence type="ECO:0000256" key="1">
    <source>
        <dbReference type="ARBA" id="ARBA00001698"/>
    </source>
</evidence>
<gene>
    <name evidence="19 20" type="primary">LOC108563678</name>
</gene>
<evidence type="ECO:0000256" key="9">
    <source>
        <dbReference type="ARBA" id="ARBA00022692"/>
    </source>
</evidence>
<dbReference type="PANTHER" id="PTHR13773">
    <property type="entry name" value="PHOSPHATIDATE CYTIDYLYLTRANSFERASE"/>
    <property type="match status" value="1"/>
</dbReference>
<evidence type="ECO:0000256" key="10">
    <source>
        <dbReference type="ARBA" id="ARBA00022695"/>
    </source>
</evidence>
<dbReference type="Pfam" id="PF01148">
    <property type="entry name" value="CTP_transf_1"/>
    <property type="match status" value="1"/>
</dbReference>
<evidence type="ECO:0000313" key="19">
    <source>
        <dbReference type="RefSeq" id="XP_017777909.1"/>
    </source>
</evidence>
<keyword evidence="18" id="KW-1185">Reference proteome</keyword>
<dbReference type="RefSeq" id="XP_017777910.1">
    <property type="nucleotide sequence ID" value="XM_017922421.1"/>
</dbReference>
<evidence type="ECO:0000256" key="14">
    <source>
        <dbReference type="ARBA" id="ARBA00023209"/>
    </source>
</evidence>
<evidence type="ECO:0000256" key="7">
    <source>
        <dbReference type="ARBA" id="ARBA00022516"/>
    </source>
</evidence>
<keyword evidence="13 16" id="KW-0472">Membrane</keyword>
<evidence type="ECO:0000256" key="5">
    <source>
        <dbReference type="ARBA" id="ARBA00010185"/>
    </source>
</evidence>
<feature type="transmembrane region" description="Helical" evidence="16">
    <location>
        <begin position="54"/>
        <end position="73"/>
    </location>
</feature>
<dbReference type="PROSITE" id="PS01315">
    <property type="entry name" value="CDS"/>
    <property type="match status" value="1"/>
</dbReference>
<evidence type="ECO:0000256" key="12">
    <source>
        <dbReference type="ARBA" id="ARBA00023098"/>
    </source>
</evidence>
<keyword evidence="11 16" id="KW-1133">Transmembrane helix</keyword>
<feature type="transmembrane region" description="Helical" evidence="16">
    <location>
        <begin position="309"/>
        <end position="334"/>
    </location>
</feature>
<feature type="transmembrane region" description="Helical" evidence="16">
    <location>
        <begin position="112"/>
        <end position="131"/>
    </location>
</feature>
<sequence length="420" mass="48295">MTIGPDLLHLHMRRRSSVPDSKSTKKPYSKLDKLAQSRTIMDNFRKLPASMQNVLKRTVFCIILLGYFVFVIYGGPITILLTTLAAQVKCFYEIIAIAYKKHDISTIPNFKYIANYFLVSANIYFGGETIIEYFGPFINLVDTLNTLATYHRFFSFCFYFIGVMWFVLSLKKHHYRKQFSLLAWTHVILLVLVVQSYLIAKTIFQGMIWFIICITTITVNDIMAYICGRFFGRTPLISLSPKKTWEGFIGAGIFTILITCSLAYFLCGNEFLICPIEYRQINYEIVKITQCTPDDMFQLMDFPRFGVQMYPFVIHAFWFSVFGSLVAPFGGFFASGFKRAFKVKDFGDTIPGHGGIMDRFDCQLVMITFVNVYITSFVGGNSANRSTQDIFHRILTLRPEDQLELYYMLKGSLVSNGIRL</sequence>
<accession>A0ABM1MTK9</accession>
<dbReference type="InterPro" id="IPR000374">
    <property type="entry name" value="PC_trans"/>
</dbReference>
<evidence type="ECO:0000313" key="18">
    <source>
        <dbReference type="Proteomes" id="UP000695000"/>
    </source>
</evidence>
<comment type="subcellular location">
    <subcellularLocation>
        <location evidence="2">Membrane</location>
        <topology evidence="2">Multi-pass membrane protein</topology>
    </subcellularLocation>
</comment>
<comment type="pathway">
    <text evidence="3 16 17">Phospholipid metabolism; CDP-diacylglycerol biosynthesis; CDP-diacylglycerol from sn-glycerol 3-phosphate: step 3/3.</text>
</comment>
<evidence type="ECO:0000256" key="13">
    <source>
        <dbReference type="ARBA" id="ARBA00023136"/>
    </source>
</evidence>
<keyword evidence="9 16" id="KW-0812">Transmembrane</keyword>
<evidence type="ECO:0000256" key="16">
    <source>
        <dbReference type="PIRNR" id="PIRNR018269"/>
    </source>
</evidence>
<feature type="transmembrane region" description="Helical" evidence="16">
    <location>
        <begin position="248"/>
        <end position="266"/>
    </location>
</feature>
<proteinExistence type="inferred from homology"/>
<name>A0ABM1MTK9_NICVS</name>
<evidence type="ECO:0000256" key="8">
    <source>
        <dbReference type="ARBA" id="ARBA00022679"/>
    </source>
</evidence>
<keyword evidence="8 16" id="KW-0808">Transferase</keyword>
<keyword evidence="12 16" id="KW-0443">Lipid metabolism</keyword>
<feature type="transmembrane region" description="Helical" evidence="16">
    <location>
        <begin position="151"/>
        <end position="169"/>
    </location>
</feature>
<dbReference type="Proteomes" id="UP000695000">
    <property type="component" value="Unplaced"/>
</dbReference>
<dbReference type="InterPro" id="IPR016720">
    <property type="entry name" value="PC_Trfase_euk"/>
</dbReference>
<comment type="catalytic activity">
    <reaction evidence="1 16 17">
        <text>a 1,2-diacyl-sn-glycero-3-phosphate + CTP + H(+) = a CDP-1,2-diacyl-sn-glycerol + diphosphate</text>
        <dbReference type="Rhea" id="RHEA:16229"/>
        <dbReference type="ChEBI" id="CHEBI:15378"/>
        <dbReference type="ChEBI" id="CHEBI:33019"/>
        <dbReference type="ChEBI" id="CHEBI:37563"/>
        <dbReference type="ChEBI" id="CHEBI:58332"/>
        <dbReference type="ChEBI" id="CHEBI:58608"/>
        <dbReference type="EC" id="2.7.7.41"/>
    </reaction>
</comment>
<evidence type="ECO:0000256" key="11">
    <source>
        <dbReference type="ARBA" id="ARBA00022989"/>
    </source>
</evidence>
<evidence type="ECO:0000256" key="2">
    <source>
        <dbReference type="ARBA" id="ARBA00004141"/>
    </source>
</evidence>
<reference evidence="19 20" key="1">
    <citation type="submission" date="2025-05" db="UniProtKB">
        <authorList>
            <consortium name="RefSeq"/>
        </authorList>
    </citation>
    <scope>IDENTIFICATION</scope>
    <source>
        <tissue evidence="19 20">Whole Larva</tissue>
    </source>
</reference>
<comment type="pathway">
    <text evidence="4">Lipid metabolism.</text>
</comment>
<evidence type="ECO:0000313" key="20">
    <source>
        <dbReference type="RefSeq" id="XP_017777910.1"/>
    </source>
</evidence>
<feature type="transmembrane region" description="Helical" evidence="16">
    <location>
        <begin position="181"/>
        <end position="200"/>
    </location>
</feature>
<keyword evidence="14 16" id="KW-0594">Phospholipid biosynthesis</keyword>
<comment type="similarity">
    <text evidence="5 16 17">Belongs to the CDS family.</text>
</comment>
<organism evidence="18 19">
    <name type="scientific">Nicrophorus vespilloides</name>
    <name type="common">Boreal carrion beetle</name>
    <dbReference type="NCBI Taxonomy" id="110193"/>
    <lineage>
        <taxon>Eukaryota</taxon>
        <taxon>Metazoa</taxon>
        <taxon>Ecdysozoa</taxon>
        <taxon>Arthropoda</taxon>
        <taxon>Hexapoda</taxon>
        <taxon>Insecta</taxon>
        <taxon>Pterygota</taxon>
        <taxon>Neoptera</taxon>
        <taxon>Endopterygota</taxon>
        <taxon>Coleoptera</taxon>
        <taxon>Polyphaga</taxon>
        <taxon>Staphyliniformia</taxon>
        <taxon>Silphidae</taxon>
        <taxon>Nicrophorinae</taxon>
        <taxon>Nicrophorus</taxon>
    </lineage>
</organism>
<dbReference type="EC" id="2.7.7.41" evidence="6 16"/>
<evidence type="ECO:0000256" key="17">
    <source>
        <dbReference type="RuleBase" id="RU003938"/>
    </source>
</evidence>
<protein>
    <recommendedName>
        <fullName evidence="6 16">Phosphatidate cytidylyltransferase</fullName>
        <ecNumber evidence="6 16">2.7.7.41</ecNumber>
    </recommendedName>
</protein>
<feature type="transmembrane region" description="Helical" evidence="16">
    <location>
        <begin position="206"/>
        <end position="227"/>
    </location>
</feature>
<evidence type="ECO:0000256" key="3">
    <source>
        <dbReference type="ARBA" id="ARBA00005119"/>
    </source>
</evidence>
<keyword evidence="15 16" id="KW-1208">Phospholipid metabolism</keyword>